<name>A0A5J4YR51_PORPP</name>
<feature type="compositionally biased region" description="Basic and acidic residues" evidence="1">
    <location>
        <begin position="105"/>
        <end position="118"/>
    </location>
</feature>
<comment type="caution">
    <text evidence="2">The sequence shown here is derived from an EMBL/GenBank/DDBJ whole genome shotgun (WGS) entry which is preliminary data.</text>
</comment>
<dbReference type="AlphaFoldDB" id="A0A5J4YR51"/>
<sequence length="239" mass="26860">MRRRFWVCLSVWNGSCDRPLYVCSRPLGYARISMSFVLCPCRAMEWTSGRQGETERENVSIEVADMGRSHDGMCNEFKDIAEGNKLCSRIESELSFAREPSVHTGQDDTSNRNNRRADLQDFRRAASRLGAKSQVERNQVTLTEIEMPLTTAHVRNSAAPPSSSLRHETSAVSCELKFHVLDISPKDLEYGVSFKFETTLPAIPELDEDSSGPESPCRLCVCRRCTRSRARIAAGFSSK</sequence>
<proteinExistence type="predicted"/>
<keyword evidence="3" id="KW-1185">Reference proteome</keyword>
<gene>
    <name evidence="2" type="ORF">FVE85_8727</name>
</gene>
<evidence type="ECO:0000313" key="2">
    <source>
        <dbReference type="EMBL" id="KAA8493282.1"/>
    </source>
</evidence>
<evidence type="ECO:0000313" key="3">
    <source>
        <dbReference type="Proteomes" id="UP000324585"/>
    </source>
</evidence>
<accession>A0A5J4YR51</accession>
<dbReference type="EMBL" id="VRMN01000007">
    <property type="protein sequence ID" value="KAA8493282.1"/>
    <property type="molecule type" value="Genomic_DNA"/>
</dbReference>
<feature type="region of interest" description="Disordered" evidence="1">
    <location>
        <begin position="98"/>
        <end position="118"/>
    </location>
</feature>
<organism evidence="2 3">
    <name type="scientific">Porphyridium purpureum</name>
    <name type="common">Red alga</name>
    <name type="synonym">Porphyridium cruentum</name>
    <dbReference type="NCBI Taxonomy" id="35688"/>
    <lineage>
        <taxon>Eukaryota</taxon>
        <taxon>Rhodophyta</taxon>
        <taxon>Bangiophyceae</taxon>
        <taxon>Porphyridiales</taxon>
        <taxon>Porphyridiaceae</taxon>
        <taxon>Porphyridium</taxon>
    </lineage>
</organism>
<reference evidence="3" key="1">
    <citation type="journal article" date="2019" name="Nat. Commun.">
        <title>Expansion of phycobilisome linker gene families in mesophilic red algae.</title>
        <authorList>
            <person name="Lee J."/>
            <person name="Kim D."/>
            <person name="Bhattacharya D."/>
            <person name="Yoon H.S."/>
        </authorList>
    </citation>
    <scope>NUCLEOTIDE SEQUENCE [LARGE SCALE GENOMIC DNA]</scope>
    <source>
        <strain evidence="3">CCMP 1328</strain>
    </source>
</reference>
<protein>
    <submittedName>
        <fullName evidence="2">Uncharacterized protein</fullName>
    </submittedName>
</protein>
<dbReference type="Proteomes" id="UP000324585">
    <property type="component" value="Unassembled WGS sequence"/>
</dbReference>
<evidence type="ECO:0000256" key="1">
    <source>
        <dbReference type="SAM" id="MobiDB-lite"/>
    </source>
</evidence>